<name>A0A2T6K4R9_9RHOB</name>
<dbReference type="RefSeq" id="WP_258793379.1">
    <property type="nucleotide sequence ID" value="NZ_QBUD01000027.1"/>
</dbReference>
<reference evidence="1 2" key="1">
    <citation type="submission" date="2018-04" db="EMBL/GenBank/DDBJ databases">
        <title>Genomic Encyclopedia of Archaeal and Bacterial Type Strains, Phase II (KMG-II): from individual species to whole genera.</title>
        <authorList>
            <person name="Goeker M."/>
        </authorList>
    </citation>
    <scope>NUCLEOTIDE SEQUENCE [LARGE SCALE GENOMIC DNA]</scope>
    <source>
        <strain evidence="1 2">DSM 29955</strain>
    </source>
</reference>
<sequence>MGFAIEPILGVKMIKQLSTSIAETGGWRTCARFAAAREAT</sequence>
<accession>A0A2T6K4R9</accession>
<keyword evidence="2" id="KW-1185">Reference proteome</keyword>
<dbReference type="Proteomes" id="UP000244523">
    <property type="component" value="Unassembled WGS sequence"/>
</dbReference>
<gene>
    <name evidence="1" type="ORF">C8N45_12720</name>
</gene>
<dbReference type="AlphaFoldDB" id="A0A2T6K4R9"/>
<organism evidence="1 2">
    <name type="scientific">Yoonia sediminilitoris</name>
    <dbReference type="NCBI Taxonomy" id="1286148"/>
    <lineage>
        <taxon>Bacteria</taxon>
        <taxon>Pseudomonadati</taxon>
        <taxon>Pseudomonadota</taxon>
        <taxon>Alphaproteobacteria</taxon>
        <taxon>Rhodobacterales</taxon>
        <taxon>Paracoccaceae</taxon>
        <taxon>Yoonia</taxon>
    </lineage>
</organism>
<comment type="caution">
    <text evidence="1">The sequence shown here is derived from an EMBL/GenBank/DDBJ whole genome shotgun (WGS) entry which is preliminary data.</text>
</comment>
<dbReference type="EMBL" id="QBUD01000027">
    <property type="protein sequence ID" value="PUB09650.1"/>
    <property type="molecule type" value="Genomic_DNA"/>
</dbReference>
<proteinExistence type="predicted"/>
<evidence type="ECO:0000313" key="1">
    <source>
        <dbReference type="EMBL" id="PUB09650.1"/>
    </source>
</evidence>
<protein>
    <submittedName>
        <fullName evidence="1">Uncharacterized protein</fullName>
    </submittedName>
</protein>
<evidence type="ECO:0000313" key="2">
    <source>
        <dbReference type="Proteomes" id="UP000244523"/>
    </source>
</evidence>